<dbReference type="Ensembl" id="ENSJHYT00000025564.1">
    <property type="protein sequence ID" value="ENSJHYP00000021193.1"/>
    <property type="gene ID" value="ENSJHYG00000016037.1"/>
</dbReference>
<dbReference type="Gene3D" id="1.10.287.1490">
    <property type="match status" value="1"/>
</dbReference>
<reference evidence="3" key="1">
    <citation type="submission" date="2025-08" db="UniProtKB">
        <authorList>
            <consortium name="Ensembl"/>
        </authorList>
    </citation>
    <scope>IDENTIFICATION</scope>
</reference>
<feature type="compositionally biased region" description="Low complexity" evidence="2">
    <location>
        <begin position="165"/>
        <end position="184"/>
    </location>
</feature>
<dbReference type="GO" id="GO:0030424">
    <property type="term" value="C:axon"/>
    <property type="evidence" value="ECO:0007669"/>
    <property type="project" value="TreeGrafter"/>
</dbReference>
<feature type="region of interest" description="Disordered" evidence="2">
    <location>
        <begin position="58"/>
        <end position="264"/>
    </location>
</feature>
<dbReference type="AlphaFoldDB" id="A0A8C5JNH2"/>
<protein>
    <recommendedName>
        <fullName evidence="5">SSNA1 protein</fullName>
    </recommendedName>
</protein>
<keyword evidence="4" id="KW-1185">Reference proteome</keyword>
<feature type="compositionally biased region" description="Basic and acidic residues" evidence="2">
    <location>
        <begin position="192"/>
        <end position="201"/>
    </location>
</feature>
<dbReference type="Proteomes" id="UP000694408">
    <property type="component" value="Unplaced"/>
</dbReference>
<feature type="coiled-coil region" evidence="1">
    <location>
        <begin position="271"/>
        <end position="312"/>
    </location>
</feature>
<feature type="compositionally biased region" description="Pro residues" evidence="2">
    <location>
        <begin position="132"/>
        <end position="153"/>
    </location>
</feature>
<dbReference type="PANTHER" id="PTHR28661">
    <property type="entry name" value="SJOEGREN SYNDROME NUCLEAR AUTOANTIGEN 1"/>
    <property type="match status" value="1"/>
</dbReference>
<dbReference type="OMA" id="RCEPPLG"/>
<dbReference type="GO" id="GO:0005813">
    <property type="term" value="C:centrosome"/>
    <property type="evidence" value="ECO:0007669"/>
    <property type="project" value="TreeGrafter"/>
</dbReference>
<evidence type="ECO:0000313" key="4">
    <source>
        <dbReference type="Proteomes" id="UP000694408"/>
    </source>
</evidence>
<keyword evidence="1" id="KW-0175">Coiled coil</keyword>
<accession>A0A8C5JNH2</accession>
<dbReference type="InterPro" id="IPR033362">
    <property type="entry name" value="SSNA1_fam"/>
</dbReference>
<dbReference type="PANTHER" id="PTHR28661:SF1">
    <property type="entry name" value="MICROTUBULE NUCLEATION FACTOR SSNA1"/>
    <property type="match status" value="1"/>
</dbReference>
<evidence type="ECO:0000313" key="3">
    <source>
        <dbReference type="Ensembl" id="ENSJHYP00000021193.1"/>
    </source>
</evidence>
<evidence type="ECO:0008006" key="5">
    <source>
        <dbReference type="Google" id="ProtNLM"/>
    </source>
</evidence>
<dbReference type="GO" id="GO:0036064">
    <property type="term" value="C:ciliary basal body"/>
    <property type="evidence" value="ECO:0007669"/>
    <property type="project" value="TreeGrafter"/>
</dbReference>
<evidence type="ECO:0000256" key="1">
    <source>
        <dbReference type="SAM" id="Coils"/>
    </source>
</evidence>
<sequence length="383" mass="40263">MEHTGTLLSNCPGGMLPGSEPTAGCPALPPGLTPAHITAVPADGCCRTQMLCKRCEPPLGLPSSLRRSGSRATARPGKLRPFGPAPGWGDRQGGWARGPSLTAPSGHRPHTPRSPSRPPPAAPAVSPRPRQPRPFLPQPPPILPQARPFPPGIPGRSPSTPAFPPSALAVPPGSGSPGSSHPAPRTQSRRGPAGEEPRPEHPGGGGSGLPRARRSAAVPAHQPQRGGRHQRGAERVPGGRELHSGRRKGRSGGAAPAAAMSGTGAALRGHHAALQEGLSELRARRDELNGRIQAEEAERGRLQARIATLSRRLSDTSENLAGLRSTRAHIDRTIAEMDLASGEILDNSQTLLDVLKKEMRDLGKIIDPQNTSLGQRIRRQKRS</sequence>
<evidence type="ECO:0000256" key="2">
    <source>
        <dbReference type="SAM" id="MobiDB-lite"/>
    </source>
</evidence>
<reference evidence="3" key="2">
    <citation type="submission" date="2025-09" db="UniProtKB">
        <authorList>
            <consortium name="Ensembl"/>
        </authorList>
    </citation>
    <scope>IDENTIFICATION</scope>
</reference>
<feature type="compositionally biased region" description="Low complexity" evidence="2">
    <location>
        <begin position="58"/>
        <end position="71"/>
    </location>
</feature>
<feature type="compositionally biased region" description="Low complexity" evidence="2">
    <location>
        <begin position="253"/>
        <end position="264"/>
    </location>
</feature>
<feature type="compositionally biased region" description="Basic and acidic residues" evidence="2">
    <location>
        <begin position="231"/>
        <end position="244"/>
    </location>
</feature>
<organism evidence="3 4">
    <name type="scientific">Junco hyemalis</name>
    <name type="common">Dark-eyed junco</name>
    <dbReference type="NCBI Taxonomy" id="40217"/>
    <lineage>
        <taxon>Eukaryota</taxon>
        <taxon>Metazoa</taxon>
        <taxon>Chordata</taxon>
        <taxon>Craniata</taxon>
        <taxon>Vertebrata</taxon>
        <taxon>Euteleostomi</taxon>
        <taxon>Archelosauria</taxon>
        <taxon>Archosauria</taxon>
        <taxon>Dinosauria</taxon>
        <taxon>Saurischia</taxon>
        <taxon>Theropoda</taxon>
        <taxon>Coelurosauria</taxon>
        <taxon>Aves</taxon>
        <taxon>Neognathae</taxon>
        <taxon>Neoaves</taxon>
        <taxon>Telluraves</taxon>
        <taxon>Australaves</taxon>
        <taxon>Passeriformes</taxon>
        <taxon>Passerellidae</taxon>
        <taxon>Junco</taxon>
    </lineage>
</organism>
<dbReference type="GO" id="GO:0048675">
    <property type="term" value="P:axon extension"/>
    <property type="evidence" value="ECO:0007669"/>
    <property type="project" value="TreeGrafter"/>
</dbReference>
<proteinExistence type="predicted"/>
<name>A0A8C5JNH2_JUNHY</name>